<dbReference type="GO" id="GO:0003691">
    <property type="term" value="F:double-stranded telomeric DNA binding"/>
    <property type="evidence" value="ECO:0007669"/>
    <property type="project" value="TreeGrafter"/>
</dbReference>
<dbReference type="InterPro" id="IPR013867">
    <property type="entry name" value="Telomere_rpt-bd_fac_dimer_dom"/>
</dbReference>
<dbReference type="RefSeq" id="XP_018228450.1">
    <property type="nucleotide sequence ID" value="XM_018375242.1"/>
</dbReference>
<dbReference type="PROSITE" id="PS51294">
    <property type="entry name" value="HTH_MYB"/>
    <property type="match status" value="1"/>
</dbReference>
<accession>A0A0W4ZGH4</accession>
<dbReference type="OrthoDB" id="3366990at2759"/>
<dbReference type="CDD" id="cd11660">
    <property type="entry name" value="SANT_TRF"/>
    <property type="match status" value="1"/>
</dbReference>
<dbReference type="InterPro" id="IPR052833">
    <property type="entry name" value="Telomeric_DNA-bd_trans-reg"/>
</dbReference>
<keyword evidence="2" id="KW-0539">Nucleus</keyword>
<comment type="caution">
    <text evidence="6">The sequence shown here is derived from an EMBL/GenBank/DDBJ whole genome shotgun (WGS) entry which is preliminary data.</text>
</comment>
<evidence type="ECO:0000256" key="3">
    <source>
        <dbReference type="ARBA" id="ARBA00023306"/>
    </source>
</evidence>
<organism evidence="6 7">
    <name type="scientific">Pneumocystis jirovecii (strain RU7)</name>
    <name type="common">Human pneumocystis pneumonia agent</name>
    <dbReference type="NCBI Taxonomy" id="1408657"/>
    <lineage>
        <taxon>Eukaryota</taxon>
        <taxon>Fungi</taxon>
        <taxon>Dikarya</taxon>
        <taxon>Ascomycota</taxon>
        <taxon>Taphrinomycotina</taxon>
        <taxon>Pneumocystomycetes</taxon>
        <taxon>Pneumocystaceae</taxon>
        <taxon>Pneumocystis</taxon>
    </lineage>
</organism>
<reference evidence="7" key="1">
    <citation type="journal article" date="2016" name="Nat. Commun.">
        <title>Genome analysis of three Pneumocystis species reveals adaptation mechanisms to life exclusively in mammalian hosts.</title>
        <authorList>
            <person name="Ma L."/>
            <person name="Chen Z."/>
            <person name="Huang D.W."/>
            <person name="Kutty G."/>
            <person name="Ishihara M."/>
            <person name="Wang H."/>
            <person name="Abouelleil A."/>
            <person name="Bishop L."/>
            <person name="Davey E."/>
            <person name="Deng R."/>
            <person name="Deng X."/>
            <person name="Fan L."/>
            <person name="Fantoni G."/>
            <person name="Fitzgerald M."/>
            <person name="Gogineni E."/>
            <person name="Goldberg J.M."/>
            <person name="Handley G."/>
            <person name="Hu X."/>
            <person name="Huber C."/>
            <person name="Jiao X."/>
            <person name="Jones K."/>
            <person name="Levin J.Z."/>
            <person name="Liu Y."/>
            <person name="Macdonald P."/>
            <person name="Melnikov A."/>
            <person name="Raley C."/>
            <person name="Sassi M."/>
            <person name="Sherman B.T."/>
            <person name="Song X."/>
            <person name="Sykes S."/>
            <person name="Tran B."/>
            <person name="Walsh L."/>
            <person name="Xia Y."/>
            <person name="Yang J."/>
            <person name="Young S."/>
            <person name="Zeng Q."/>
            <person name="Zheng X."/>
            <person name="Stephens R."/>
            <person name="Nusbaum C."/>
            <person name="Birren B.W."/>
            <person name="Azadi P."/>
            <person name="Lempicki R.A."/>
            <person name="Cuomo C.A."/>
            <person name="Kovacs J.A."/>
        </authorList>
    </citation>
    <scope>NUCLEOTIDE SEQUENCE [LARGE SCALE GENOMIC DNA]</scope>
    <source>
        <strain evidence="7">RU7</strain>
    </source>
</reference>
<dbReference type="PANTHER" id="PTHR47807:SF1">
    <property type="entry name" value="PROTEIN TBF1"/>
    <property type="match status" value="1"/>
</dbReference>
<dbReference type="SMART" id="SM00717">
    <property type="entry name" value="SANT"/>
    <property type="match status" value="1"/>
</dbReference>
<dbReference type="Gene3D" id="1.10.10.60">
    <property type="entry name" value="Homeodomain-like"/>
    <property type="match status" value="1"/>
</dbReference>
<dbReference type="GO" id="GO:0010833">
    <property type="term" value="P:telomere maintenance via telomere lengthening"/>
    <property type="evidence" value="ECO:0007669"/>
    <property type="project" value="TreeGrafter"/>
</dbReference>
<protein>
    <recommendedName>
        <fullName evidence="5">HTH myb-type domain-containing protein</fullName>
    </recommendedName>
</protein>
<dbReference type="PANTHER" id="PTHR47807">
    <property type="entry name" value="PROTEIN TBF1"/>
    <property type="match status" value="1"/>
</dbReference>
<dbReference type="AlphaFoldDB" id="A0A0W4ZGH4"/>
<dbReference type="InterPro" id="IPR009057">
    <property type="entry name" value="Homeodomain-like_sf"/>
</dbReference>
<feature type="region of interest" description="Disordered" evidence="4">
    <location>
        <begin position="177"/>
        <end position="204"/>
    </location>
</feature>
<name>A0A0W4ZGH4_PNEJ7</name>
<evidence type="ECO:0000256" key="1">
    <source>
        <dbReference type="ARBA" id="ARBA00023125"/>
    </source>
</evidence>
<proteinExistence type="predicted"/>
<dbReference type="Pfam" id="PF08558">
    <property type="entry name" value="TRF"/>
    <property type="match status" value="1"/>
</dbReference>
<evidence type="ECO:0000259" key="5">
    <source>
        <dbReference type="PROSITE" id="PS51294"/>
    </source>
</evidence>
<dbReference type="Proteomes" id="UP000053447">
    <property type="component" value="Unassembled WGS sequence"/>
</dbReference>
<dbReference type="SUPFAM" id="SSF46689">
    <property type="entry name" value="Homeodomain-like"/>
    <property type="match status" value="1"/>
</dbReference>
<dbReference type="InterPro" id="IPR017930">
    <property type="entry name" value="Myb_dom"/>
</dbReference>
<gene>
    <name evidence="6" type="ORF">T551_02979</name>
</gene>
<keyword evidence="7" id="KW-1185">Reference proteome</keyword>
<dbReference type="STRING" id="1408657.A0A0W4ZGH4"/>
<keyword evidence="1" id="KW-0238">DNA-binding</keyword>
<dbReference type="VEuPathDB" id="FungiDB:T551_02979"/>
<evidence type="ECO:0000256" key="4">
    <source>
        <dbReference type="SAM" id="MobiDB-lite"/>
    </source>
</evidence>
<evidence type="ECO:0000256" key="2">
    <source>
        <dbReference type="ARBA" id="ARBA00023242"/>
    </source>
</evidence>
<keyword evidence="3" id="KW-0131">Cell cycle</keyword>
<dbReference type="eggNOG" id="ENOG502QRT9">
    <property type="taxonomic scope" value="Eukaryota"/>
</dbReference>
<evidence type="ECO:0000313" key="6">
    <source>
        <dbReference type="EMBL" id="KTW27480.1"/>
    </source>
</evidence>
<dbReference type="GeneID" id="28941497"/>
<dbReference type="GO" id="GO:0042803">
    <property type="term" value="F:protein homodimerization activity"/>
    <property type="evidence" value="ECO:0007669"/>
    <property type="project" value="InterPro"/>
</dbReference>
<dbReference type="InterPro" id="IPR001005">
    <property type="entry name" value="SANT/Myb"/>
</dbReference>
<evidence type="ECO:0000313" key="7">
    <source>
        <dbReference type="Proteomes" id="UP000053447"/>
    </source>
</evidence>
<dbReference type="FunFam" id="1.10.10.60:FF:000137">
    <property type="entry name" value="MYB DNA binding protein"/>
    <property type="match status" value="1"/>
</dbReference>
<sequence>MDQGEKPKEEILNDLFPPDMDQILLRRRNGAKNLTPNESDFVARTNKEAACQVSRRRELEREICMASVSPRRFRIRRQRRIGSKIQAPSQGHGSSPVLQVAALYRQNQDPDGTQPDHISHMQHIAQMQQMGHIQDLHDGTDEATAMALNGVDTNIFTESNLHLNLSPTAEHAISTQQLYEQARQAARPSPSRRGKPTQRRPWSKEEEQALFAGLDQVKGPHWSQILTLYGAGGTISEALKDRNQVQLKDKARNLKLFFLKNQLEVPPYLRFVTGDLKRE</sequence>
<dbReference type="EMBL" id="LFWA01000014">
    <property type="protein sequence ID" value="KTW27480.1"/>
    <property type="molecule type" value="Genomic_DNA"/>
</dbReference>
<feature type="domain" description="HTH myb-type" evidence="5">
    <location>
        <begin position="194"/>
        <end position="251"/>
    </location>
</feature>